<keyword evidence="3" id="KW-1185">Reference proteome</keyword>
<keyword evidence="2" id="KW-0436">Ligase</keyword>
<dbReference type="AlphaFoldDB" id="A0A975IVG4"/>
<dbReference type="GO" id="GO:0016874">
    <property type="term" value="F:ligase activity"/>
    <property type="evidence" value="ECO:0007669"/>
    <property type="project" value="UniProtKB-KW"/>
</dbReference>
<sequence>MSEKSAFPMGMRSEPMAATGRLSFEILPDSAGVEQIGDAARRLRAENRLRGRALEAGRFHITLHHVDDYVGLPADVVEKMSRAAETVTAAPFEVEFDYAASFSGRPGNRPFVLGGGEGLKALIAFRNNLADAIRRTGVGRKPSAQFVPHVTLLYDQLVIQQRPVEPIRWTVRELVLVHSLLGRTQHLPLARWPLKG</sequence>
<proteinExistence type="predicted"/>
<evidence type="ECO:0000313" key="2">
    <source>
        <dbReference type="EMBL" id="QUD88818.1"/>
    </source>
</evidence>
<dbReference type="GO" id="GO:0008664">
    <property type="term" value="F:RNA 2',3'-cyclic 3'-phosphodiesterase activity"/>
    <property type="evidence" value="ECO:0007669"/>
    <property type="project" value="InterPro"/>
</dbReference>
<dbReference type="InterPro" id="IPR004175">
    <property type="entry name" value="RNA_CPDase"/>
</dbReference>
<protein>
    <submittedName>
        <fullName evidence="2">2'-5' RNA ligase family protein</fullName>
    </submittedName>
</protein>
<accession>A0A975IVG4</accession>
<gene>
    <name evidence="2" type="ORF">KCG34_02705</name>
</gene>
<dbReference type="PANTHER" id="PTHR35561:SF1">
    <property type="entry name" value="RNA 2',3'-CYCLIC PHOSPHODIESTERASE"/>
    <property type="match status" value="1"/>
</dbReference>
<dbReference type="SUPFAM" id="SSF55144">
    <property type="entry name" value="LigT-like"/>
    <property type="match status" value="1"/>
</dbReference>
<dbReference type="EMBL" id="CP073078">
    <property type="protein sequence ID" value="QUD88818.1"/>
    <property type="molecule type" value="Genomic_DNA"/>
</dbReference>
<dbReference type="GO" id="GO:0004113">
    <property type="term" value="F:2',3'-cyclic-nucleotide 3'-phosphodiesterase activity"/>
    <property type="evidence" value="ECO:0007669"/>
    <property type="project" value="InterPro"/>
</dbReference>
<dbReference type="Gene3D" id="3.90.1140.10">
    <property type="entry name" value="Cyclic phosphodiesterase"/>
    <property type="match status" value="1"/>
</dbReference>
<name>A0A975IVG4_9CAUL</name>
<organism evidence="2 3">
    <name type="scientific">Phenylobacterium montanum</name>
    <dbReference type="NCBI Taxonomy" id="2823693"/>
    <lineage>
        <taxon>Bacteria</taxon>
        <taxon>Pseudomonadati</taxon>
        <taxon>Pseudomonadota</taxon>
        <taxon>Alphaproteobacteria</taxon>
        <taxon>Caulobacterales</taxon>
        <taxon>Caulobacteraceae</taxon>
        <taxon>Phenylobacterium</taxon>
    </lineage>
</organism>
<evidence type="ECO:0000256" key="1">
    <source>
        <dbReference type="ARBA" id="ARBA00022801"/>
    </source>
</evidence>
<dbReference type="InterPro" id="IPR009097">
    <property type="entry name" value="Cyclic_Pdiesterase"/>
</dbReference>
<reference evidence="2" key="1">
    <citation type="submission" date="2021-04" db="EMBL/GenBank/DDBJ databases">
        <title>The complete genome sequence of Caulobacter sp. S6.</title>
        <authorList>
            <person name="Tang Y."/>
            <person name="Ouyang W."/>
            <person name="Liu Q."/>
            <person name="Huang B."/>
            <person name="Guo Z."/>
            <person name="Lei P."/>
        </authorList>
    </citation>
    <scope>NUCLEOTIDE SEQUENCE</scope>
    <source>
        <strain evidence="2">S6</strain>
    </source>
</reference>
<dbReference type="KEGG" id="caul:KCG34_02705"/>
<dbReference type="Proteomes" id="UP000676409">
    <property type="component" value="Chromosome"/>
</dbReference>
<evidence type="ECO:0000313" key="3">
    <source>
        <dbReference type="Proteomes" id="UP000676409"/>
    </source>
</evidence>
<dbReference type="PANTHER" id="PTHR35561">
    <property type="entry name" value="RNA 2',3'-CYCLIC PHOSPHODIESTERASE"/>
    <property type="match status" value="1"/>
</dbReference>
<dbReference type="Pfam" id="PF13563">
    <property type="entry name" value="2_5_RNA_ligase2"/>
    <property type="match status" value="1"/>
</dbReference>
<keyword evidence="1" id="KW-0378">Hydrolase</keyword>